<protein>
    <submittedName>
        <fullName evidence="1">Uncharacterized protein</fullName>
    </submittedName>
</protein>
<sequence>HFVGEQHVFVAKALNDEAPSKLLLDFTTTFATPEADERLSDDIVTVKDLEDNCNVPPSIFQSSCDSDRVESLTIQSIVDVPIGLVPSKHRSIFPTRPLLLPYRFTVLTNKDGNTLSKATKREVPNHMIFDNNFDHSFDFPVECTFNFDPGGDERRVLAAILGNS</sequence>
<keyword evidence="2" id="KW-1185">Reference proteome</keyword>
<dbReference type="EMBL" id="LXQA010170708">
    <property type="protein sequence ID" value="MCI29168.1"/>
    <property type="molecule type" value="Genomic_DNA"/>
</dbReference>
<evidence type="ECO:0000313" key="1">
    <source>
        <dbReference type="EMBL" id="MCI29168.1"/>
    </source>
</evidence>
<name>A0A392QXZ1_9FABA</name>
<accession>A0A392QXZ1</accession>
<organism evidence="1 2">
    <name type="scientific">Trifolium medium</name>
    <dbReference type="NCBI Taxonomy" id="97028"/>
    <lineage>
        <taxon>Eukaryota</taxon>
        <taxon>Viridiplantae</taxon>
        <taxon>Streptophyta</taxon>
        <taxon>Embryophyta</taxon>
        <taxon>Tracheophyta</taxon>
        <taxon>Spermatophyta</taxon>
        <taxon>Magnoliopsida</taxon>
        <taxon>eudicotyledons</taxon>
        <taxon>Gunneridae</taxon>
        <taxon>Pentapetalae</taxon>
        <taxon>rosids</taxon>
        <taxon>fabids</taxon>
        <taxon>Fabales</taxon>
        <taxon>Fabaceae</taxon>
        <taxon>Papilionoideae</taxon>
        <taxon>50 kb inversion clade</taxon>
        <taxon>NPAAA clade</taxon>
        <taxon>Hologalegina</taxon>
        <taxon>IRL clade</taxon>
        <taxon>Trifolieae</taxon>
        <taxon>Trifolium</taxon>
    </lineage>
</organism>
<proteinExistence type="predicted"/>
<evidence type="ECO:0000313" key="2">
    <source>
        <dbReference type="Proteomes" id="UP000265520"/>
    </source>
</evidence>
<dbReference type="AlphaFoldDB" id="A0A392QXZ1"/>
<feature type="non-terminal residue" evidence="1">
    <location>
        <position position="164"/>
    </location>
</feature>
<dbReference type="Proteomes" id="UP000265520">
    <property type="component" value="Unassembled WGS sequence"/>
</dbReference>
<reference evidence="1 2" key="1">
    <citation type="journal article" date="2018" name="Front. Plant Sci.">
        <title>Red Clover (Trifolium pratense) and Zigzag Clover (T. medium) - A Picture of Genomic Similarities and Differences.</title>
        <authorList>
            <person name="Dluhosova J."/>
            <person name="Istvanek J."/>
            <person name="Nedelnik J."/>
            <person name="Repkova J."/>
        </authorList>
    </citation>
    <scope>NUCLEOTIDE SEQUENCE [LARGE SCALE GENOMIC DNA]</scope>
    <source>
        <strain evidence="2">cv. 10/8</strain>
        <tissue evidence="1">Leaf</tissue>
    </source>
</reference>
<feature type="non-terminal residue" evidence="1">
    <location>
        <position position="1"/>
    </location>
</feature>
<comment type="caution">
    <text evidence="1">The sequence shown here is derived from an EMBL/GenBank/DDBJ whole genome shotgun (WGS) entry which is preliminary data.</text>
</comment>